<accession>A0A426Z941</accession>
<reference evidence="2 3" key="1">
    <citation type="journal article" date="2014" name="Agronomy (Basel)">
        <title>A Draft Genome Sequence for Ensete ventricosum, the Drought-Tolerant Tree Against Hunger.</title>
        <authorList>
            <person name="Harrison J."/>
            <person name="Moore K.A."/>
            <person name="Paszkiewicz K."/>
            <person name="Jones T."/>
            <person name="Grant M."/>
            <person name="Ambacheew D."/>
            <person name="Muzemil S."/>
            <person name="Studholme D.J."/>
        </authorList>
    </citation>
    <scope>NUCLEOTIDE SEQUENCE [LARGE SCALE GENOMIC DNA]</scope>
</reference>
<feature type="region of interest" description="Disordered" evidence="1">
    <location>
        <begin position="131"/>
        <end position="178"/>
    </location>
</feature>
<sequence>MASYEPSIPFGLTNTNGREEMLGWDERFYGGLSPSHRRAHVADLPHHKFSLSGPPSIGAAPILRWISIGRFISVLATFQGEIECNKYHRLGLFRPITTRNRSVTVDFDYHRLLSGGNGRFRLSTTNFGRYQSREGARRRRGRRRGEEKGEPRVRRCSPDPSPARDISSLRREKKHLPA</sequence>
<name>A0A426Z941_ENSVE</name>
<dbReference type="AlphaFoldDB" id="A0A426Z941"/>
<dbReference type="EMBL" id="AMZH03007762">
    <property type="protein sequence ID" value="RRT60498.1"/>
    <property type="molecule type" value="Genomic_DNA"/>
</dbReference>
<feature type="compositionally biased region" description="Basic and acidic residues" evidence="1">
    <location>
        <begin position="144"/>
        <end position="157"/>
    </location>
</feature>
<organism evidence="2 3">
    <name type="scientific">Ensete ventricosum</name>
    <name type="common">Abyssinian banana</name>
    <name type="synonym">Musa ensete</name>
    <dbReference type="NCBI Taxonomy" id="4639"/>
    <lineage>
        <taxon>Eukaryota</taxon>
        <taxon>Viridiplantae</taxon>
        <taxon>Streptophyta</taxon>
        <taxon>Embryophyta</taxon>
        <taxon>Tracheophyta</taxon>
        <taxon>Spermatophyta</taxon>
        <taxon>Magnoliopsida</taxon>
        <taxon>Liliopsida</taxon>
        <taxon>Zingiberales</taxon>
        <taxon>Musaceae</taxon>
        <taxon>Ensete</taxon>
    </lineage>
</organism>
<dbReference type="Proteomes" id="UP000287651">
    <property type="component" value="Unassembled WGS sequence"/>
</dbReference>
<proteinExistence type="predicted"/>
<evidence type="ECO:0000313" key="3">
    <source>
        <dbReference type="Proteomes" id="UP000287651"/>
    </source>
</evidence>
<evidence type="ECO:0000313" key="2">
    <source>
        <dbReference type="EMBL" id="RRT60498.1"/>
    </source>
</evidence>
<comment type="caution">
    <text evidence="2">The sequence shown here is derived from an EMBL/GenBank/DDBJ whole genome shotgun (WGS) entry which is preliminary data.</text>
</comment>
<protein>
    <submittedName>
        <fullName evidence="2">Uncharacterized protein</fullName>
    </submittedName>
</protein>
<gene>
    <name evidence="2" type="ORF">B296_00031765</name>
</gene>
<evidence type="ECO:0000256" key="1">
    <source>
        <dbReference type="SAM" id="MobiDB-lite"/>
    </source>
</evidence>